<reference evidence="2 3" key="1">
    <citation type="journal article" date="2008" name="BMC Genomics">
        <title>Complete genome of Phenylobacterium zucineum - a novel facultative intracellular bacterium isolated from human erythroleukemia cell line K562.</title>
        <authorList>
            <person name="Luo Y."/>
            <person name="Xu X."/>
            <person name="Ding Z."/>
            <person name="Liu Z."/>
            <person name="Zhang B."/>
            <person name="Yan Z."/>
            <person name="Sun J."/>
            <person name="Hu S."/>
            <person name="Hu X."/>
        </authorList>
    </citation>
    <scope>NUCLEOTIDE SEQUENCE [LARGE SCALE GENOMIC DNA]</scope>
    <source>
        <strain evidence="2 3">HLK1</strain>
    </source>
</reference>
<evidence type="ECO:0000313" key="2">
    <source>
        <dbReference type="EMBL" id="ACG77355.1"/>
    </source>
</evidence>
<organism evidence="2 3">
    <name type="scientific">Phenylobacterium zucineum (strain HLK1)</name>
    <dbReference type="NCBI Taxonomy" id="450851"/>
    <lineage>
        <taxon>Bacteria</taxon>
        <taxon>Pseudomonadati</taxon>
        <taxon>Pseudomonadota</taxon>
        <taxon>Alphaproteobacteria</taxon>
        <taxon>Caulobacterales</taxon>
        <taxon>Caulobacteraceae</taxon>
        <taxon>Phenylobacterium</taxon>
    </lineage>
</organism>
<dbReference type="eggNOG" id="COG4805">
    <property type="taxonomic scope" value="Bacteria"/>
</dbReference>
<dbReference type="STRING" id="450851.PHZ_c0941"/>
<proteinExistence type="predicted"/>
<dbReference type="HOGENOM" id="CLU_018914_0_0_5"/>
<accession>B4RGY9</accession>
<evidence type="ECO:0008006" key="4">
    <source>
        <dbReference type="Google" id="ProtNLM"/>
    </source>
</evidence>
<keyword evidence="3" id="KW-1185">Reference proteome</keyword>
<dbReference type="RefSeq" id="WP_012521503.1">
    <property type="nucleotide sequence ID" value="NC_011144.1"/>
</dbReference>
<keyword evidence="1" id="KW-0732">Signal</keyword>
<feature type="signal peptide" evidence="1">
    <location>
        <begin position="1"/>
        <end position="22"/>
    </location>
</feature>
<dbReference type="InterPro" id="IPR010281">
    <property type="entry name" value="DUF885"/>
</dbReference>
<feature type="chain" id="PRO_5002822197" description="DUF885 domain-containing protein" evidence="1">
    <location>
        <begin position="23"/>
        <end position="602"/>
    </location>
</feature>
<sequence length="602" mass="66122">MDRRAFLTATAALALAPAAARAQSRTPEDAKLRALFDQIFEEILDNSPESVTRLGLHKGPRLAQKARLDDQSIAGLDADKARNARNLARLKTIDRGALSPSEVPHYDAVMFTTQANDEANRRYAYGNGGAGQPYVLSQLTGAYQDIPDFLGTQHGVETKADADAYLSRLEAFAAVMDQETERARRDVSLGVVPPDFVLERALVQMRGLKTDPTASPLVTSVATRAAEKGIAGDYAGQAAKIYQDKVVPALDRQIALLASLQPKAVHEAGCWRLPDGEAYYRDALKSSTTTTLTPKEIHELGLEQAKVLSARAEVILRGQGLTQGSVGERIQHLYRDPAQLYPNTDAAKEQLIADLNKLVREIEPRLPQAFGALPKAPVEIRRVPKFIEAGAPGGYYNRPALDGSRPGIYWINLRDSAENPRWTLKTLTYHEAIPGHHLQRSLQQEADLPMLRRIAGFSPYSEGWALYSEQVALEMGLYEDDPLGELGQIQASLFRAARLVVDTGLHAMRWSREKAIETMTSIDGSPTSAATTEIERYCVWPGQACSYMVGKLTWLRLREKAKAALGPRFDLRSFHDATLLSGAMPLTVLEGVVDRHIAAQKA</sequence>
<dbReference type="EMBL" id="CP000747">
    <property type="protein sequence ID" value="ACG77355.1"/>
    <property type="molecule type" value="Genomic_DNA"/>
</dbReference>
<gene>
    <name evidence="2" type="ordered locus">PHZ_c0941</name>
</gene>
<dbReference type="PANTHER" id="PTHR33361">
    <property type="entry name" value="GLR0591 PROTEIN"/>
    <property type="match status" value="1"/>
</dbReference>
<evidence type="ECO:0000313" key="3">
    <source>
        <dbReference type="Proteomes" id="UP000001868"/>
    </source>
</evidence>
<dbReference type="Proteomes" id="UP000001868">
    <property type="component" value="Chromosome"/>
</dbReference>
<dbReference type="KEGG" id="pzu:PHZ_c0941"/>
<dbReference type="Pfam" id="PF05960">
    <property type="entry name" value="DUF885"/>
    <property type="match status" value="1"/>
</dbReference>
<dbReference type="AlphaFoldDB" id="B4RGY9"/>
<protein>
    <recommendedName>
        <fullName evidence="4">DUF885 domain-containing protein</fullName>
    </recommendedName>
</protein>
<evidence type="ECO:0000256" key="1">
    <source>
        <dbReference type="SAM" id="SignalP"/>
    </source>
</evidence>
<dbReference type="PANTHER" id="PTHR33361:SF2">
    <property type="entry name" value="DUF885 DOMAIN-CONTAINING PROTEIN"/>
    <property type="match status" value="1"/>
</dbReference>
<name>B4RGY9_PHEZH</name>